<keyword evidence="1" id="KW-0812">Transmembrane</keyword>
<evidence type="ECO:0000256" key="1">
    <source>
        <dbReference type="SAM" id="Phobius"/>
    </source>
</evidence>
<dbReference type="PANTHER" id="PTHR12526">
    <property type="entry name" value="GLYCOSYLTRANSFERASE"/>
    <property type="match status" value="1"/>
</dbReference>
<dbReference type="RefSeq" id="WP_156732961.1">
    <property type="nucleotide sequence ID" value="NZ_CP045008.1"/>
</dbReference>
<dbReference type="SUPFAM" id="SSF53756">
    <property type="entry name" value="UDP-Glycosyltransferase/glycogen phosphorylase"/>
    <property type="match status" value="1"/>
</dbReference>
<reference evidence="2 3" key="1">
    <citation type="submission" date="2020-01" db="EMBL/GenBank/DDBJ databases">
        <title>The genomic epidemiology of tigecycline resistance gene tet(X) variants in a swine farm in China.</title>
        <authorList>
            <person name="Peng K."/>
            <person name="Li R."/>
        </authorList>
    </citation>
    <scope>NUCLEOTIDE SEQUENCE [LARGE SCALE GENOMIC DNA]</scope>
    <source>
        <strain evidence="2 3">ZF1</strain>
    </source>
</reference>
<dbReference type="Pfam" id="PF13692">
    <property type="entry name" value="Glyco_trans_1_4"/>
    <property type="match status" value="1"/>
</dbReference>
<protein>
    <submittedName>
        <fullName evidence="2">Glycosyltransferase</fullName>
    </submittedName>
</protein>
<evidence type="ECO:0000313" key="3">
    <source>
        <dbReference type="Proteomes" id="UP000501338"/>
    </source>
</evidence>
<proteinExistence type="predicted"/>
<dbReference type="Proteomes" id="UP000501338">
    <property type="component" value="Chromosome"/>
</dbReference>
<dbReference type="EMBL" id="CP047340">
    <property type="protein sequence ID" value="QIF91450.1"/>
    <property type="molecule type" value="Genomic_DNA"/>
</dbReference>
<gene>
    <name evidence="2" type="ORF">GTH23_16140</name>
</gene>
<keyword evidence="3" id="KW-1185">Reference proteome</keyword>
<accession>A0ABX6JUE1</accession>
<keyword evidence="1" id="KW-1133">Transmembrane helix</keyword>
<dbReference type="Gene3D" id="3.40.50.2000">
    <property type="entry name" value="Glycogen Phosphorylase B"/>
    <property type="match status" value="1"/>
</dbReference>
<keyword evidence="1" id="KW-0472">Membrane</keyword>
<evidence type="ECO:0000313" key="2">
    <source>
        <dbReference type="EMBL" id="QIF91450.1"/>
    </source>
</evidence>
<organism evidence="2 3">
    <name type="scientific">Proteus terrae subsp. cibarius</name>
    <dbReference type="NCBI Taxonomy" id="626774"/>
    <lineage>
        <taxon>Bacteria</taxon>
        <taxon>Pseudomonadati</taxon>
        <taxon>Pseudomonadota</taxon>
        <taxon>Gammaproteobacteria</taxon>
        <taxon>Enterobacterales</taxon>
        <taxon>Morganellaceae</taxon>
        <taxon>Proteus</taxon>
    </lineage>
</organism>
<name>A0ABX6JUE1_9GAMM</name>
<dbReference type="CDD" id="cd03801">
    <property type="entry name" value="GT4_PimA-like"/>
    <property type="match status" value="1"/>
</dbReference>
<sequence length="342" mass="39875">MKKYKALQIGNFGGNKEQIDGQTIKTNLFFNLVKENYHNTLKIDIYKYSKVQFLLLFLKLPFFILRTDVVFIGLGKKGMRTLALWCIFLSKILKKEINYYVIGGWVYTLLNERKWLIKYFKYFNKILVELPSMIITGNSIGLYNVEYFPNFRQINSIITTNKTSKNNLNLVFFSRVIKEKGILILLETIDKINSENLNINLTIFGPIYDESIKHEIERRENVVYSGILDPFSNSLYDTLNQFDLMVFPTFYNGEGFPGAIIDAFISAIPVIASNWKYNAEIITDGYNGRIIDNNSDTLSKILKYYYFNINELDSMKNNAKISSNDYSYHKASELFKNLFLHN</sequence>
<feature type="transmembrane region" description="Helical" evidence="1">
    <location>
        <begin position="53"/>
        <end position="74"/>
    </location>
</feature>